<dbReference type="FunFam" id="3.30.160.60:FF:002212">
    <property type="entry name" value="Zinc finger protein 672"/>
    <property type="match status" value="1"/>
</dbReference>
<evidence type="ECO:0000256" key="12">
    <source>
        <dbReference type="PROSITE-ProRule" id="PRU00042"/>
    </source>
</evidence>
<dbReference type="AlphaFoldDB" id="A0A4U5U335"/>
<dbReference type="FunFam" id="3.30.160.60:FF:002336">
    <property type="entry name" value="Regular, isoform C"/>
    <property type="match status" value="1"/>
</dbReference>
<evidence type="ECO:0000256" key="5">
    <source>
        <dbReference type="ARBA" id="ARBA00022737"/>
    </source>
</evidence>
<keyword evidence="16" id="KW-1185">Reference proteome</keyword>
<evidence type="ECO:0000256" key="7">
    <source>
        <dbReference type="ARBA" id="ARBA00022833"/>
    </source>
</evidence>
<dbReference type="FunFam" id="3.30.160.60:FF:001954">
    <property type="entry name" value="Zinc finger protein 787"/>
    <property type="match status" value="1"/>
</dbReference>
<dbReference type="FunFam" id="3.30.160.60:FF:000363">
    <property type="entry name" value="Zinc finger protein 239"/>
    <property type="match status" value="1"/>
</dbReference>
<dbReference type="Pfam" id="PF13912">
    <property type="entry name" value="zf-C2H2_6"/>
    <property type="match status" value="1"/>
</dbReference>
<feature type="domain" description="C2H2-type" evidence="14">
    <location>
        <begin position="69"/>
        <end position="96"/>
    </location>
</feature>
<dbReference type="PANTHER" id="PTHR23235">
    <property type="entry name" value="KRUEPPEL-LIKE TRANSCRIPTION FACTOR"/>
    <property type="match status" value="1"/>
</dbReference>
<feature type="compositionally biased region" description="Basic and acidic residues" evidence="13">
    <location>
        <begin position="472"/>
        <end position="481"/>
    </location>
</feature>
<dbReference type="FunFam" id="3.30.160.60:FF:002343">
    <property type="entry name" value="Zinc finger protein 33A"/>
    <property type="match status" value="1"/>
</dbReference>
<feature type="compositionally biased region" description="Acidic residues" evidence="13">
    <location>
        <begin position="436"/>
        <end position="445"/>
    </location>
</feature>
<dbReference type="GO" id="GO:0000981">
    <property type="term" value="F:DNA-binding transcription factor activity, RNA polymerase II-specific"/>
    <property type="evidence" value="ECO:0007669"/>
    <property type="project" value="TreeGrafter"/>
</dbReference>
<sequence>MGSENPEDFGPAVILAEEDQQEIGGLINSDGEEVDFSDLGKGAIPSIVPAEAPSKTFDQSENEKPPSLHSCSVCGKDFPYASKLQRHLRTHSGERPFPCSMCEKRFPEKGLLMIHERVHTGEKPFPCTFCEKRFASQGELRLHRRTHTGERPYHCSICLKSFSRHWHLKTHLEAMHSEVVAGFTRKKFPCSDCDKSCNSAAELRDHQRTHTGERPYQCSFCDKRFALSGTLVRHERLHTGITPYHCSDCGKTFAQQWTLTTHMRTHTGEKPYSCTQCDKSFVAPGELRRHTRIHTGEKPYTCADCGRHFSLAGTLRNHKRSCTQNKNGPVTGAITDPVQAAVGEASQQDLVNNISSEVSDSQCLPSAAQPLSSESPNCDKSAQCENPEREPREPEDRLEDAASSPHMNVIVKEEEEEEPLCVDEAPDQVSGSEDCTIPEETEEPQPETNTEIRITVKEEEEELVNMSEEDADHATDSEKDSAPASPVQEQFNDSLTKSSYCCGLCGRDCHKMSALQIHMRIHSGEKPYQCTLPYGCDICGRGFSRSQSLRLHRRKHEQIQTEEESAFSYLSVKLIVYVEIGLKNNYVFVSDVTMANEQCGNQVFNNQIMTQVHLFQTTLKGQVTIVNKGIVL</sequence>
<keyword evidence="7" id="KW-0862">Zinc</keyword>
<evidence type="ECO:0000256" key="13">
    <source>
        <dbReference type="SAM" id="MobiDB-lite"/>
    </source>
</evidence>
<keyword evidence="5" id="KW-0677">Repeat</keyword>
<evidence type="ECO:0000256" key="2">
    <source>
        <dbReference type="ARBA" id="ARBA00004123"/>
    </source>
</evidence>
<dbReference type="FunFam" id="3.30.160.60:FF:000478">
    <property type="entry name" value="Zinc finger protein 133"/>
    <property type="match status" value="1"/>
</dbReference>
<feature type="region of interest" description="Disordered" evidence="13">
    <location>
        <begin position="358"/>
        <end position="491"/>
    </location>
</feature>
<dbReference type="Gene3D" id="3.30.160.60">
    <property type="entry name" value="Classic Zinc Finger"/>
    <property type="match status" value="11"/>
</dbReference>
<name>A0A4U5U335_COLLU</name>
<keyword evidence="8" id="KW-0805">Transcription regulation</keyword>
<dbReference type="Pfam" id="PF00096">
    <property type="entry name" value="zf-C2H2"/>
    <property type="match status" value="8"/>
</dbReference>
<feature type="domain" description="C2H2-type" evidence="14">
    <location>
        <begin position="500"/>
        <end position="527"/>
    </location>
</feature>
<accession>A0A4U5U335</accession>
<comment type="similarity">
    <text evidence="3">Belongs to the krueppel C2H2-type zinc-finger protein family.</text>
</comment>
<evidence type="ECO:0000256" key="11">
    <source>
        <dbReference type="ARBA" id="ARBA00023242"/>
    </source>
</evidence>
<dbReference type="FunFam" id="3.30.160.60:FF:000325">
    <property type="entry name" value="ZFP90 zinc finger protein"/>
    <property type="match status" value="1"/>
</dbReference>
<proteinExistence type="inferred from homology"/>
<evidence type="ECO:0000256" key="1">
    <source>
        <dbReference type="ARBA" id="ARBA00003767"/>
    </source>
</evidence>
<dbReference type="GO" id="GO:0008270">
    <property type="term" value="F:zinc ion binding"/>
    <property type="evidence" value="ECO:0007669"/>
    <property type="project" value="UniProtKB-KW"/>
</dbReference>
<dbReference type="FunFam" id="3.30.160.60:FF:001049">
    <property type="entry name" value="zinc finger protein 319"/>
    <property type="match status" value="1"/>
</dbReference>
<keyword evidence="10" id="KW-0804">Transcription</keyword>
<feature type="domain" description="C2H2-type" evidence="14">
    <location>
        <begin position="97"/>
        <end position="124"/>
    </location>
</feature>
<dbReference type="PROSITE" id="PS50157">
    <property type="entry name" value="ZINC_FINGER_C2H2_2"/>
    <property type="match status" value="11"/>
</dbReference>
<evidence type="ECO:0000313" key="16">
    <source>
        <dbReference type="Proteomes" id="UP000298787"/>
    </source>
</evidence>
<reference evidence="15 16" key="1">
    <citation type="submission" date="2019-01" db="EMBL/GenBank/DDBJ databases">
        <title>Genome Assembly of Collichthys lucidus.</title>
        <authorList>
            <person name="Cai M."/>
            <person name="Xiao S."/>
        </authorList>
    </citation>
    <scope>NUCLEOTIDE SEQUENCE [LARGE SCALE GENOMIC DNA]</scope>
    <source>
        <strain evidence="15">JT15FE1705JMU</strain>
        <tissue evidence="15">Muscle</tissue>
    </source>
</reference>
<dbReference type="InterPro" id="IPR036236">
    <property type="entry name" value="Znf_C2H2_sf"/>
</dbReference>
<feature type="compositionally biased region" description="Polar residues" evidence="13">
    <location>
        <begin position="358"/>
        <end position="384"/>
    </location>
</feature>
<keyword evidence="9" id="KW-0238">DNA-binding</keyword>
<comment type="function">
    <text evidence="1">May be involved in transcriptional regulation.</text>
</comment>
<organism evidence="15 16">
    <name type="scientific">Collichthys lucidus</name>
    <name type="common">Big head croaker</name>
    <name type="synonym">Sciaena lucida</name>
    <dbReference type="NCBI Taxonomy" id="240159"/>
    <lineage>
        <taxon>Eukaryota</taxon>
        <taxon>Metazoa</taxon>
        <taxon>Chordata</taxon>
        <taxon>Craniata</taxon>
        <taxon>Vertebrata</taxon>
        <taxon>Euteleostomi</taxon>
        <taxon>Actinopterygii</taxon>
        <taxon>Neopterygii</taxon>
        <taxon>Teleostei</taxon>
        <taxon>Neoteleostei</taxon>
        <taxon>Acanthomorphata</taxon>
        <taxon>Eupercaria</taxon>
        <taxon>Sciaenidae</taxon>
        <taxon>Collichthys</taxon>
    </lineage>
</organism>
<dbReference type="InterPro" id="IPR013087">
    <property type="entry name" value="Znf_C2H2_type"/>
</dbReference>
<feature type="domain" description="C2H2-type" evidence="14">
    <location>
        <begin position="153"/>
        <end position="177"/>
    </location>
</feature>
<evidence type="ECO:0000313" key="15">
    <source>
        <dbReference type="EMBL" id="TKS68557.1"/>
    </source>
</evidence>
<dbReference type="SUPFAM" id="SSF57667">
    <property type="entry name" value="beta-beta-alpha zinc fingers"/>
    <property type="match status" value="6"/>
</dbReference>
<dbReference type="FunFam" id="3.30.160.60:FF:000446">
    <property type="entry name" value="Zinc finger protein"/>
    <property type="match status" value="1"/>
</dbReference>
<dbReference type="Proteomes" id="UP000298787">
    <property type="component" value="Chromosome 3"/>
</dbReference>
<feature type="domain" description="C2H2-type" evidence="14">
    <location>
        <begin position="188"/>
        <end position="215"/>
    </location>
</feature>
<dbReference type="GO" id="GO:0000978">
    <property type="term" value="F:RNA polymerase II cis-regulatory region sequence-specific DNA binding"/>
    <property type="evidence" value="ECO:0007669"/>
    <property type="project" value="TreeGrafter"/>
</dbReference>
<evidence type="ECO:0000256" key="4">
    <source>
        <dbReference type="ARBA" id="ARBA00022723"/>
    </source>
</evidence>
<keyword evidence="11" id="KW-0539">Nucleus</keyword>
<gene>
    <name evidence="15" type="ORF">D9C73_002620</name>
</gene>
<feature type="compositionally biased region" description="Basic and acidic residues" evidence="13">
    <location>
        <begin position="386"/>
        <end position="395"/>
    </location>
</feature>
<feature type="compositionally biased region" description="Acidic residues" evidence="13">
    <location>
        <begin position="413"/>
        <end position="426"/>
    </location>
</feature>
<dbReference type="GO" id="GO:0005634">
    <property type="term" value="C:nucleus"/>
    <property type="evidence" value="ECO:0007669"/>
    <property type="project" value="UniProtKB-SubCell"/>
</dbReference>
<feature type="domain" description="C2H2-type" evidence="14">
    <location>
        <begin position="125"/>
        <end position="152"/>
    </location>
</feature>
<dbReference type="PROSITE" id="PS00028">
    <property type="entry name" value="ZINC_FINGER_C2H2_1"/>
    <property type="match status" value="10"/>
</dbReference>
<feature type="domain" description="C2H2-type" evidence="14">
    <location>
        <begin position="272"/>
        <end position="299"/>
    </location>
</feature>
<evidence type="ECO:0000256" key="9">
    <source>
        <dbReference type="ARBA" id="ARBA00023125"/>
    </source>
</evidence>
<evidence type="ECO:0000256" key="8">
    <source>
        <dbReference type="ARBA" id="ARBA00023015"/>
    </source>
</evidence>
<dbReference type="STRING" id="240159.A0A4U5U335"/>
<evidence type="ECO:0000256" key="3">
    <source>
        <dbReference type="ARBA" id="ARBA00006991"/>
    </source>
</evidence>
<protein>
    <submittedName>
        <fullName evidence="15">Zinc finger protein 271</fullName>
    </submittedName>
</protein>
<evidence type="ECO:0000256" key="10">
    <source>
        <dbReference type="ARBA" id="ARBA00023163"/>
    </source>
</evidence>
<dbReference type="GO" id="GO:0032502">
    <property type="term" value="P:developmental process"/>
    <property type="evidence" value="ECO:0007669"/>
    <property type="project" value="UniProtKB-ARBA"/>
</dbReference>
<evidence type="ECO:0000259" key="14">
    <source>
        <dbReference type="PROSITE" id="PS50157"/>
    </source>
</evidence>
<evidence type="ECO:0000256" key="6">
    <source>
        <dbReference type="ARBA" id="ARBA00022771"/>
    </source>
</evidence>
<dbReference type="PANTHER" id="PTHR23235:SF142">
    <property type="entry name" value="ZINC FINGER PROTEIN 384"/>
    <property type="match status" value="1"/>
</dbReference>
<feature type="domain" description="C2H2-type" evidence="14">
    <location>
        <begin position="244"/>
        <end position="271"/>
    </location>
</feature>
<feature type="domain" description="C2H2-type" evidence="14">
    <location>
        <begin position="216"/>
        <end position="243"/>
    </location>
</feature>
<dbReference type="FunFam" id="3.30.160.60:FF:000176">
    <property type="entry name" value="zinc finger protein 70"/>
    <property type="match status" value="1"/>
</dbReference>
<dbReference type="EMBL" id="CM014080">
    <property type="protein sequence ID" value="TKS68557.1"/>
    <property type="molecule type" value="Genomic_DNA"/>
</dbReference>
<dbReference type="SMART" id="SM00355">
    <property type="entry name" value="ZnF_C2H2"/>
    <property type="match status" value="11"/>
</dbReference>
<feature type="compositionally biased region" description="Acidic residues" evidence="13">
    <location>
        <begin position="458"/>
        <end position="471"/>
    </location>
</feature>
<comment type="subcellular location">
    <subcellularLocation>
        <location evidence="2">Nucleus</location>
    </subcellularLocation>
</comment>
<feature type="domain" description="C2H2-type" evidence="14">
    <location>
        <begin position="534"/>
        <end position="561"/>
    </location>
</feature>
<keyword evidence="6 12" id="KW-0863">Zinc-finger</keyword>
<feature type="domain" description="C2H2-type" evidence="14">
    <location>
        <begin position="300"/>
        <end position="329"/>
    </location>
</feature>
<keyword evidence="4" id="KW-0479">Metal-binding</keyword>